<reference evidence="4" key="2">
    <citation type="submission" date="2015-03" db="EMBL/GenBank/DDBJ databases">
        <authorList>
            <person name="Deng P."/>
            <person name="Lu S."/>
        </authorList>
    </citation>
    <scope>NUCLEOTIDE SEQUENCE [LARGE SCALE GENOMIC DNA]</scope>
    <source>
        <strain evidence="4">UFB2</strain>
    </source>
</reference>
<reference evidence="3 4" key="1">
    <citation type="journal article" date="2015" name="Stand. Genomic Sci.">
        <title>Complete genome of Pseudomonas chlororaphis strain UFB2, a soil bacterium with antibacterial activity against bacterial canker pathogen of tomato.</title>
        <authorList>
            <person name="Deng P."/>
            <person name="Wang X."/>
            <person name="Baird S.M."/>
            <person name="Lu S.E."/>
        </authorList>
    </citation>
    <scope>NUCLEOTIDE SEQUENCE [LARGE SCALE GENOMIC DNA]</scope>
    <source>
        <strain evidence="3 4">UFB2</strain>
    </source>
</reference>
<accession>A0A0G3GRH6</accession>
<gene>
    <name evidence="3" type="ORF">VM99_26420</name>
</gene>
<dbReference type="PANTHER" id="PTHR43236:SF1">
    <property type="entry name" value="BLL7220 PROTEIN"/>
    <property type="match status" value="1"/>
</dbReference>
<dbReference type="Proteomes" id="UP000035212">
    <property type="component" value="Chromosome"/>
</dbReference>
<evidence type="ECO:0000259" key="2">
    <source>
        <dbReference type="PROSITE" id="PS50943"/>
    </source>
</evidence>
<name>A0A0G3GRH6_9PSED</name>
<dbReference type="PANTHER" id="PTHR43236">
    <property type="entry name" value="ANTITOXIN HIGA1"/>
    <property type="match status" value="1"/>
</dbReference>
<dbReference type="EMBL" id="CP011020">
    <property type="protein sequence ID" value="AKK01417.1"/>
    <property type="molecule type" value="Genomic_DNA"/>
</dbReference>
<evidence type="ECO:0000313" key="4">
    <source>
        <dbReference type="Proteomes" id="UP000035212"/>
    </source>
</evidence>
<dbReference type="InterPro" id="IPR010359">
    <property type="entry name" value="IrrE_HExxH"/>
</dbReference>
<protein>
    <submittedName>
        <fullName evidence="3">DNA-binding protein</fullName>
    </submittedName>
</protein>
<dbReference type="Gene3D" id="1.10.10.2910">
    <property type="match status" value="1"/>
</dbReference>
<dbReference type="InterPro" id="IPR010982">
    <property type="entry name" value="Lambda_DNA-bd_dom_sf"/>
</dbReference>
<dbReference type="Pfam" id="PF06114">
    <property type="entry name" value="Peptidase_M78"/>
    <property type="match status" value="1"/>
</dbReference>
<dbReference type="SMART" id="SM00530">
    <property type="entry name" value="HTH_XRE"/>
    <property type="match status" value="1"/>
</dbReference>
<comment type="similarity">
    <text evidence="1">Belongs to the short-chain fatty acyl-CoA assimilation regulator (ScfR) family.</text>
</comment>
<feature type="domain" description="HTH cro/C1-type" evidence="2">
    <location>
        <begin position="19"/>
        <end position="72"/>
    </location>
</feature>
<dbReference type="AlphaFoldDB" id="A0A0G3GRH6"/>
<sequence length="372" mass="41552">MNNTTGFLPLGDEFSPDKLRLARCAAGRSLAEIGELLGVTRQYAHKLEVNAIPSPNQLERLCEVLSVRESFFFAPRKSGVELEQCHFRSVRTSTLTLKKTIAAQVEMFELLVDELDKEVAFPVMDFAALDEPVSGAGKIELVAERFRREQGLGLGPLSSVTKLAEKIGVLVVNLADADDRIDAFSLFNKRPLIVRNTSKANPGRQRFDLAHELGHLVMHQGIETGCRETEEQANQFASALLMPRASFAAEFPTMRGKYLNWPALKELKLRWKVSFKALIYRARALDLLTADQAKSGFTYLARKGFTKSEEFDELIPMESPLLVQRAIDLLDYATWNRVLAAAGLSTEMVKNQFMLNVPIAPLRLVNSAQRLA</sequence>
<dbReference type="InterPro" id="IPR052345">
    <property type="entry name" value="Rad_response_metalloprotease"/>
</dbReference>
<dbReference type="GO" id="GO:0003677">
    <property type="term" value="F:DNA binding"/>
    <property type="evidence" value="ECO:0007669"/>
    <property type="project" value="UniProtKB-KW"/>
</dbReference>
<proteinExistence type="inferred from homology"/>
<evidence type="ECO:0000256" key="1">
    <source>
        <dbReference type="ARBA" id="ARBA00007227"/>
    </source>
</evidence>
<keyword evidence="3" id="KW-0238">DNA-binding</keyword>
<dbReference type="Gene3D" id="1.10.260.40">
    <property type="entry name" value="lambda repressor-like DNA-binding domains"/>
    <property type="match status" value="1"/>
</dbReference>
<organism evidence="3 4">
    <name type="scientific">Pseudomonas chlororaphis</name>
    <dbReference type="NCBI Taxonomy" id="587753"/>
    <lineage>
        <taxon>Bacteria</taxon>
        <taxon>Pseudomonadati</taxon>
        <taxon>Pseudomonadota</taxon>
        <taxon>Gammaproteobacteria</taxon>
        <taxon>Pseudomonadales</taxon>
        <taxon>Pseudomonadaceae</taxon>
        <taxon>Pseudomonas</taxon>
    </lineage>
</organism>
<evidence type="ECO:0000313" key="3">
    <source>
        <dbReference type="EMBL" id="AKK01417.1"/>
    </source>
</evidence>
<dbReference type="CDD" id="cd00093">
    <property type="entry name" value="HTH_XRE"/>
    <property type="match status" value="1"/>
</dbReference>
<dbReference type="PATRIC" id="fig|587753.11.peg.5431"/>
<dbReference type="Pfam" id="PF01381">
    <property type="entry name" value="HTH_3"/>
    <property type="match status" value="1"/>
</dbReference>
<dbReference type="PROSITE" id="PS50943">
    <property type="entry name" value="HTH_CROC1"/>
    <property type="match status" value="1"/>
</dbReference>
<dbReference type="InterPro" id="IPR001387">
    <property type="entry name" value="Cro/C1-type_HTH"/>
</dbReference>
<dbReference type="SUPFAM" id="SSF47413">
    <property type="entry name" value="lambda repressor-like DNA-binding domains"/>
    <property type="match status" value="1"/>
</dbReference>